<reference evidence="2" key="3">
    <citation type="journal article" date="2017" name="Plant Physiol. Biochem.">
        <title>Differential oxidative and antioxidative response of duckweed Lemna minor toward plant growth promoting/inhibiting bacteria.</title>
        <authorList>
            <person name="Ishizawa H."/>
            <person name="Kuroda M."/>
            <person name="Morikawa M."/>
            <person name="Ike M."/>
        </authorList>
    </citation>
    <scope>NUCLEOTIDE SEQUENCE [LARGE SCALE GENOMIC DNA]</scope>
    <source>
        <strain evidence="2">H3</strain>
    </source>
</reference>
<evidence type="ECO:0008006" key="3">
    <source>
        <dbReference type="Google" id="ProtNLM"/>
    </source>
</evidence>
<dbReference type="EMBL" id="AP018823">
    <property type="protein sequence ID" value="BBF87758.1"/>
    <property type="molecule type" value="Genomic_DNA"/>
</dbReference>
<sequence length="61" mass="6929">MKKYLEEQLTAEYGVGGWSERNCGDGWVEVDVRRPDGEVEVDRVYYDSNGEITSIEKVIAS</sequence>
<evidence type="ECO:0000313" key="2">
    <source>
        <dbReference type="Proteomes" id="UP000198290"/>
    </source>
</evidence>
<reference evidence="2" key="1">
    <citation type="journal article" date="2017" name="Biotechnol. Biofuels">
        <title>Evaluation of environmental bacterial communities as a factor affecting the growth of duckweed Lemna minor.</title>
        <authorList>
            <person name="Ishizawa H."/>
            <person name="Kuroda M."/>
            <person name="Morikawa M."/>
            <person name="Ike M."/>
        </authorList>
    </citation>
    <scope>NUCLEOTIDE SEQUENCE [LARGE SCALE GENOMIC DNA]</scope>
    <source>
        <strain evidence="2">H3</strain>
    </source>
</reference>
<name>A0A3G9GIN3_9NEIS</name>
<protein>
    <recommendedName>
        <fullName evidence="3">PepSY domain-containing protein</fullName>
    </recommendedName>
</protein>
<dbReference type="KEGG" id="amah:DLM_4185"/>
<accession>A0A3G9GIN3</accession>
<dbReference type="AlphaFoldDB" id="A0A3G9GIN3"/>
<gene>
    <name evidence="1" type="ORF">DLM_4185</name>
</gene>
<proteinExistence type="predicted"/>
<reference evidence="1 2" key="2">
    <citation type="journal article" date="2017" name="Genome Announc.">
        <title>Draft genome sequence of Aquitalea magnusonii strain H3, a plant growth-promoting bacterium of duckweed Lemna minor.</title>
        <authorList>
            <person name="Ishizawa H."/>
            <person name="Kuroda M."/>
            <person name="Ike M."/>
        </authorList>
    </citation>
    <scope>NUCLEOTIDE SEQUENCE [LARGE SCALE GENOMIC DNA]</scope>
    <source>
        <strain evidence="1 2">H3</strain>
    </source>
</reference>
<dbReference type="RefSeq" id="WP_145985912.1">
    <property type="nucleotide sequence ID" value="NZ_AP018823.1"/>
</dbReference>
<keyword evidence="2" id="KW-1185">Reference proteome</keyword>
<organism evidence="1 2">
    <name type="scientific">Aquitalea magnusonii</name>
    <dbReference type="NCBI Taxonomy" id="332411"/>
    <lineage>
        <taxon>Bacteria</taxon>
        <taxon>Pseudomonadati</taxon>
        <taxon>Pseudomonadota</taxon>
        <taxon>Betaproteobacteria</taxon>
        <taxon>Neisseriales</taxon>
        <taxon>Chromobacteriaceae</taxon>
        <taxon>Aquitalea</taxon>
    </lineage>
</organism>
<dbReference type="Proteomes" id="UP000198290">
    <property type="component" value="Chromosome"/>
</dbReference>
<evidence type="ECO:0000313" key="1">
    <source>
        <dbReference type="EMBL" id="BBF87758.1"/>
    </source>
</evidence>